<keyword evidence="3 6" id="KW-0812">Transmembrane</keyword>
<evidence type="ECO:0000256" key="5">
    <source>
        <dbReference type="ARBA" id="ARBA00023136"/>
    </source>
</evidence>
<dbReference type="Gene3D" id="1.20.1740.10">
    <property type="entry name" value="Amino acid/polyamine transporter I"/>
    <property type="match status" value="1"/>
</dbReference>
<dbReference type="InterPro" id="IPR050367">
    <property type="entry name" value="APC_superfamily"/>
</dbReference>
<feature type="transmembrane region" description="Helical" evidence="6">
    <location>
        <begin position="139"/>
        <end position="161"/>
    </location>
</feature>
<keyword evidence="8" id="KW-1185">Reference proteome</keyword>
<feature type="transmembrane region" description="Helical" evidence="6">
    <location>
        <begin position="209"/>
        <end position="231"/>
    </location>
</feature>
<evidence type="ECO:0000313" key="7">
    <source>
        <dbReference type="EMBL" id="KRL16687.1"/>
    </source>
</evidence>
<feature type="transmembrane region" description="Helical" evidence="6">
    <location>
        <begin position="364"/>
        <end position="383"/>
    </location>
</feature>
<feature type="transmembrane region" description="Helical" evidence="6">
    <location>
        <begin position="293"/>
        <end position="319"/>
    </location>
</feature>
<feature type="transmembrane region" description="Helical" evidence="6">
    <location>
        <begin position="430"/>
        <end position="452"/>
    </location>
</feature>
<comment type="caution">
    <text evidence="7">The sequence shown here is derived from an EMBL/GenBank/DDBJ whole genome shotgun (WGS) entry which is preliminary data.</text>
</comment>
<evidence type="ECO:0000256" key="6">
    <source>
        <dbReference type="SAM" id="Phobius"/>
    </source>
</evidence>
<feature type="transmembrane region" description="Helical" evidence="6">
    <location>
        <begin position="50"/>
        <end position="74"/>
    </location>
</feature>
<feature type="transmembrane region" description="Helical" evidence="6">
    <location>
        <begin position="340"/>
        <end position="358"/>
    </location>
</feature>
<evidence type="ECO:0000256" key="3">
    <source>
        <dbReference type="ARBA" id="ARBA00022692"/>
    </source>
</evidence>
<dbReference type="Proteomes" id="UP000051977">
    <property type="component" value="Unassembled WGS sequence"/>
</dbReference>
<dbReference type="PIRSF" id="PIRSF006060">
    <property type="entry name" value="AA_transporter"/>
    <property type="match status" value="1"/>
</dbReference>
<keyword evidence="4 6" id="KW-1133">Transmembrane helix</keyword>
<feature type="transmembrane region" description="Helical" evidence="6">
    <location>
        <begin position="168"/>
        <end position="189"/>
    </location>
</feature>
<accession>A0ABR5PDN1</accession>
<organism evidence="7 8">
    <name type="scientific">Lentilactobacillus rapi DSM 19907 = JCM 15042</name>
    <dbReference type="NCBI Taxonomy" id="1423795"/>
    <lineage>
        <taxon>Bacteria</taxon>
        <taxon>Bacillati</taxon>
        <taxon>Bacillota</taxon>
        <taxon>Bacilli</taxon>
        <taxon>Lactobacillales</taxon>
        <taxon>Lactobacillaceae</taxon>
        <taxon>Lentilactobacillus</taxon>
    </lineage>
</organism>
<evidence type="ECO:0000256" key="2">
    <source>
        <dbReference type="ARBA" id="ARBA00022475"/>
    </source>
</evidence>
<dbReference type="EMBL" id="AZEI01000062">
    <property type="protein sequence ID" value="KRL16687.1"/>
    <property type="molecule type" value="Genomic_DNA"/>
</dbReference>
<keyword evidence="2" id="KW-1003">Cell membrane</keyword>
<dbReference type="PANTHER" id="PTHR42770">
    <property type="entry name" value="AMINO ACID TRANSPORTER-RELATED"/>
    <property type="match status" value="1"/>
</dbReference>
<feature type="transmembrane region" description="Helical" evidence="6">
    <location>
        <begin position="243"/>
        <end position="267"/>
    </location>
</feature>
<name>A0ABR5PDN1_9LACO</name>
<dbReference type="Pfam" id="PF13520">
    <property type="entry name" value="AA_permease_2"/>
    <property type="match status" value="1"/>
</dbReference>
<evidence type="ECO:0000256" key="1">
    <source>
        <dbReference type="ARBA" id="ARBA00004651"/>
    </source>
</evidence>
<feature type="transmembrane region" description="Helical" evidence="6">
    <location>
        <begin position="404"/>
        <end position="424"/>
    </location>
</feature>
<reference evidence="7 8" key="1">
    <citation type="journal article" date="2015" name="Genome Announc.">
        <title>Expanding the biotechnology potential of lactobacilli through comparative genomics of 213 strains and associated genera.</title>
        <authorList>
            <person name="Sun Z."/>
            <person name="Harris H.M."/>
            <person name="McCann A."/>
            <person name="Guo C."/>
            <person name="Argimon S."/>
            <person name="Zhang W."/>
            <person name="Yang X."/>
            <person name="Jeffery I.B."/>
            <person name="Cooney J.C."/>
            <person name="Kagawa T.F."/>
            <person name="Liu W."/>
            <person name="Song Y."/>
            <person name="Salvetti E."/>
            <person name="Wrobel A."/>
            <person name="Rasinkangas P."/>
            <person name="Parkhill J."/>
            <person name="Rea M.C."/>
            <person name="O'Sullivan O."/>
            <person name="Ritari J."/>
            <person name="Douillard F.P."/>
            <person name="Paul Ross R."/>
            <person name="Yang R."/>
            <person name="Briner A.E."/>
            <person name="Felis G.E."/>
            <person name="de Vos W.M."/>
            <person name="Barrangou R."/>
            <person name="Klaenhammer T.R."/>
            <person name="Caufield P.W."/>
            <person name="Cui Y."/>
            <person name="Zhang H."/>
            <person name="O'Toole P.W."/>
        </authorList>
    </citation>
    <scope>NUCLEOTIDE SEQUENCE [LARGE SCALE GENOMIC DNA]</scope>
    <source>
        <strain evidence="7 8">DSM 19907</strain>
    </source>
</reference>
<dbReference type="PANTHER" id="PTHR42770:SF7">
    <property type="entry name" value="MEMBRANE PROTEIN"/>
    <property type="match status" value="1"/>
</dbReference>
<comment type="subcellular location">
    <subcellularLocation>
        <location evidence="1">Cell membrane</location>
        <topology evidence="1">Multi-pass membrane protein</topology>
    </subcellularLocation>
</comment>
<feature type="transmembrane region" description="Helical" evidence="6">
    <location>
        <begin position="95"/>
        <end position="119"/>
    </location>
</feature>
<gene>
    <name evidence="7" type="ORF">FD12_GL002639</name>
</gene>
<proteinExistence type="predicted"/>
<protein>
    <submittedName>
        <fullName evidence="7">Amino acid permease</fullName>
    </submittedName>
</protein>
<feature type="transmembrane region" description="Helical" evidence="6">
    <location>
        <begin position="15"/>
        <end position="35"/>
    </location>
</feature>
<keyword evidence="5 6" id="KW-0472">Membrane</keyword>
<dbReference type="InterPro" id="IPR002293">
    <property type="entry name" value="AA/rel_permease1"/>
</dbReference>
<evidence type="ECO:0000256" key="4">
    <source>
        <dbReference type="ARBA" id="ARBA00022989"/>
    </source>
</evidence>
<evidence type="ECO:0000313" key="8">
    <source>
        <dbReference type="Proteomes" id="UP000051977"/>
    </source>
</evidence>
<sequence>MMEDSFMDGSLKRNISFFGLVSLGAGGVIGSSWIYTNSQFFKVYGAGGEIFGLLVASALAVLVSLSFAELSTIFSRSGGEVVYGYAAFGKKGALFAGWALLGAYLSILAFFVTASSLLISTIFPQIAVGPYYTFAGVRVHLTELAIGVGFTLLIFLVNYLGARLTGHVQIILFLLLVVLGLSLVVVGFVRGSVSNFMPAFSNGQNKVSSVFRFILPAMTFLTGWESVAVMAEETNIPRRRIGLVVVLSIVIAAIYYCSVLLSSAWVYPWEKTANMQMGTIDAFKAAGFPILSIFAYMISFLGLATSFLSLFAAAPRLIFSLARGNILPKAFAKVHPKYGTPTNALWLVLALVLGVGWLGKGALVYFLDMGGFLIALAWSFSTFCLLKIRRKYPKLKGGFRNQHLVAPTIGGVVALGVALLTLVPGTPVSLVWPAEYVILAIWVVFGLASYLIKRKDKTVSSDFLGKRFESIIDEKVDDRKS</sequence>